<accession>A0A9P6IER4</accession>
<dbReference type="AlphaFoldDB" id="A0A9P6IER4"/>
<protein>
    <submittedName>
        <fullName evidence="2">Uncharacterized protein</fullName>
    </submittedName>
</protein>
<evidence type="ECO:0000313" key="2">
    <source>
        <dbReference type="EMBL" id="KAF9881094.1"/>
    </source>
</evidence>
<dbReference type="EMBL" id="JAATWM020000003">
    <property type="protein sequence ID" value="KAF9881094.1"/>
    <property type="molecule type" value="Genomic_DNA"/>
</dbReference>
<dbReference type="OrthoDB" id="10037289at2759"/>
<dbReference type="RefSeq" id="XP_038750555.1">
    <property type="nucleotide sequence ID" value="XM_038883963.1"/>
</dbReference>
<reference evidence="2" key="2">
    <citation type="submission" date="2020-11" db="EMBL/GenBank/DDBJ databases">
        <title>Whole genome sequencing of Colletotrichum sp.</title>
        <authorList>
            <person name="Li H."/>
        </authorList>
    </citation>
    <scope>NUCLEOTIDE SEQUENCE</scope>
    <source>
        <strain evidence="2">CkLH20</strain>
    </source>
</reference>
<comment type="caution">
    <text evidence="2">The sequence shown here is derived from an EMBL/GenBank/DDBJ whole genome shotgun (WGS) entry which is preliminary data.</text>
</comment>
<keyword evidence="3" id="KW-1185">Reference proteome</keyword>
<proteinExistence type="predicted"/>
<name>A0A9P6IER4_9PEZI</name>
<feature type="compositionally biased region" description="Acidic residues" evidence="1">
    <location>
        <begin position="80"/>
        <end position="99"/>
    </location>
</feature>
<feature type="region of interest" description="Disordered" evidence="1">
    <location>
        <begin position="78"/>
        <end position="104"/>
    </location>
</feature>
<dbReference type="GeneID" id="62157037"/>
<sequence length="388" mass="43007">MPPKRKSDAGDASPDASKKTKTTPEASSSSSSFDNSTRWSSKSRYSAVSNSRNADLDYKKAMEDPEYAFTYVVRCPFGSNDEDEEDEDDFDSEAEEDEDKPSCDGGKTCLCGKLATEHPDAPFVMTRAGFRKLMNQQPNCQVRDPDSMGMYTYNDHAAYGIMEVLENLILDFDEASQNWKEQWVVCEAMAPFIWYLSGAEFGMCDDGDRAKKMAKLVGTMFLSMLARLEREGQLKPDSEARDIGMVMAGMIKTAEPFRDFSLLEDEGKTRKSNARPFPYAPSKYNEYIAAYAKKYNIKLGGVKGVKTLTEGFDENIALPEAGAHGEDPWGFKAALKEYKSSVAGMGGDKLDITSWKPAERKNASFSKKEPLPKDVLDGIKKGMVVGLG</sequence>
<evidence type="ECO:0000313" key="3">
    <source>
        <dbReference type="Proteomes" id="UP000781932"/>
    </source>
</evidence>
<dbReference type="Proteomes" id="UP000781932">
    <property type="component" value="Unassembled WGS sequence"/>
</dbReference>
<gene>
    <name evidence="2" type="ORF">CkaCkLH20_01244</name>
</gene>
<evidence type="ECO:0000256" key="1">
    <source>
        <dbReference type="SAM" id="MobiDB-lite"/>
    </source>
</evidence>
<feature type="region of interest" description="Disordered" evidence="1">
    <location>
        <begin position="1"/>
        <end position="59"/>
    </location>
</feature>
<reference evidence="2" key="1">
    <citation type="submission" date="2020-03" db="EMBL/GenBank/DDBJ databases">
        <authorList>
            <person name="He L."/>
        </authorList>
    </citation>
    <scope>NUCLEOTIDE SEQUENCE</scope>
    <source>
        <strain evidence="2">CkLH20</strain>
    </source>
</reference>
<organism evidence="2 3">
    <name type="scientific">Colletotrichum karsti</name>
    <dbReference type="NCBI Taxonomy" id="1095194"/>
    <lineage>
        <taxon>Eukaryota</taxon>
        <taxon>Fungi</taxon>
        <taxon>Dikarya</taxon>
        <taxon>Ascomycota</taxon>
        <taxon>Pezizomycotina</taxon>
        <taxon>Sordariomycetes</taxon>
        <taxon>Hypocreomycetidae</taxon>
        <taxon>Glomerellales</taxon>
        <taxon>Glomerellaceae</taxon>
        <taxon>Colletotrichum</taxon>
        <taxon>Colletotrichum boninense species complex</taxon>
    </lineage>
</organism>
<feature type="compositionally biased region" description="Polar residues" evidence="1">
    <location>
        <begin position="42"/>
        <end position="53"/>
    </location>
</feature>
<feature type="compositionally biased region" description="Low complexity" evidence="1">
    <location>
        <begin position="23"/>
        <end position="40"/>
    </location>
</feature>